<evidence type="ECO:0000259" key="3">
    <source>
        <dbReference type="Pfam" id="PF00188"/>
    </source>
</evidence>
<comment type="caution">
    <text evidence="4">The sequence shown here is derived from an EMBL/GenBank/DDBJ whole genome shotgun (WGS) entry which is preliminary data.</text>
</comment>
<dbReference type="Proteomes" id="UP001306950">
    <property type="component" value="Unassembled WGS sequence"/>
</dbReference>
<dbReference type="EMBL" id="JAZHPZ010000006">
    <property type="protein sequence ID" value="MEF2966889.1"/>
    <property type="molecule type" value="Genomic_DNA"/>
</dbReference>
<feature type="compositionally biased region" description="Polar residues" evidence="1">
    <location>
        <begin position="74"/>
        <end position="84"/>
    </location>
</feature>
<protein>
    <submittedName>
        <fullName evidence="4">CAP domain-containing protein</fullName>
    </submittedName>
</protein>
<dbReference type="Gene3D" id="3.40.33.10">
    <property type="entry name" value="CAP"/>
    <property type="match status" value="1"/>
</dbReference>
<evidence type="ECO:0000256" key="1">
    <source>
        <dbReference type="SAM" id="MobiDB-lite"/>
    </source>
</evidence>
<dbReference type="PANTHER" id="PTHR31157:SF1">
    <property type="entry name" value="SCP DOMAIN-CONTAINING PROTEIN"/>
    <property type="match status" value="1"/>
</dbReference>
<gene>
    <name evidence="4" type="ORF">V3851_13685</name>
</gene>
<keyword evidence="2" id="KW-0732">Signal</keyword>
<dbReference type="NCBIfam" id="TIGR02909">
    <property type="entry name" value="spore_YkwD"/>
    <property type="match status" value="1"/>
</dbReference>
<feature type="domain" description="SCP" evidence="3">
    <location>
        <begin position="181"/>
        <end position="286"/>
    </location>
</feature>
<evidence type="ECO:0000313" key="4">
    <source>
        <dbReference type="EMBL" id="MEF2966889.1"/>
    </source>
</evidence>
<feature type="region of interest" description="Disordered" evidence="1">
    <location>
        <begin position="60"/>
        <end position="168"/>
    </location>
</feature>
<feature type="chain" id="PRO_5045412738" evidence="2">
    <location>
        <begin position="27"/>
        <end position="294"/>
    </location>
</feature>
<sequence>MKKRLITGGLTALLAAGLILPTSASAAGSDSSANDANSYWKNIFNSIPWEQIFKQLPVQNGQNGNIQFPGGNNGTPQKGTDQTGDSQDNAQQNDNNQNSTTDETGNTDNSNVSDDANNGDDSAVTDDSNSNASDDSANADDSANSGNTNNSGNTGTSDNSGSNTQQGTLNAGSEFAAEVINLVNQERAKQGLKPLAADEELNNMALAKAKDMSQNNYFDHTSPTYGSPFQMMSQFGISYSYAGENIAMGQKTPADVVNAWMNSEGHRANILNANYTLIGVGYYNGYWAQEFVGR</sequence>
<name>A0ABU7VSY6_9BACL</name>
<dbReference type="CDD" id="cd05379">
    <property type="entry name" value="CAP_bacterial"/>
    <property type="match status" value="1"/>
</dbReference>
<dbReference type="Pfam" id="PF00188">
    <property type="entry name" value="CAP"/>
    <property type="match status" value="1"/>
</dbReference>
<reference evidence="4 5" key="1">
    <citation type="submission" date="2024-02" db="EMBL/GenBank/DDBJ databases">
        <title>A nitrogen-fixing paenibacillus bacterium.</title>
        <authorList>
            <person name="Zhang W.L."/>
            <person name="Chen S.F."/>
        </authorList>
    </citation>
    <scope>NUCLEOTIDE SEQUENCE [LARGE SCALE GENOMIC DNA]</scope>
    <source>
        <strain evidence="4 5">M1</strain>
    </source>
</reference>
<feature type="compositionally biased region" description="Low complexity" evidence="1">
    <location>
        <begin position="120"/>
        <end position="164"/>
    </location>
</feature>
<dbReference type="SUPFAM" id="SSF55797">
    <property type="entry name" value="PR-1-like"/>
    <property type="match status" value="1"/>
</dbReference>
<feature type="signal peptide" evidence="2">
    <location>
        <begin position="1"/>
        <end position="26"/>
    </location>
</feature>
<dbReference type="InterPro" id="IPR014258">
    <property type="entry name" value="CAP_domain_YkwD-like"/>
</dbReference>
<feature type="compositionally biased region" description="Low complexity" evidence="1">
    <location>
        <begin position="85"/>
        <end position="102"/>
    </location>
</feature>
<dbReference type="InterPro" id="IPR035940">
    <property type="entry name" value="CAP_sf"/>
</dbReference>
<proteinExistence type="predicted"/>
<evidence type="ECO:0000256" key="2">
    <source>
        <dbReference type="SAM" id="SignalP"/>
    </source>
</evidence>
<organism evidence="4 5">
    <name type="scientific">Paenibacillus haidiansis</name>
    <dbReference type="NCBI Taxonomy" id="1574488"/>
    <lineage>
        <taxon>Bacteria</taxon>
        <taxon>Bacillati</taxon>
        <taxon>Bacillota</taxon>
        <taxon>Bacilli</taxon>
        <taxon>Bacillales</taxon>
        <taxon>Paenibacillaceae</taxon>
        <taxon>Paenibacillus</taxon>
    </lineage>
</organism>
<accession>A0ABU7VSY6</accession>
<dbReference type="PANTHER" id="PTHR31157">
    <property type="entry name" value="SCP DOMAIN-CONTAINING PROTEIN"/>
    <property type="match status" value="1"/>
</dbReference>
<keyword evidence="5" id="KW-1185">Reference proteome</keyword>
<dbReference type="InterPro" id="IPR014044">
    <property type="entry name" value="CAP_dom"/>
</dbReference>
<feature type="compositionally biased region" description="Polar residues" evidence="1">
    <location>
        <begin position="103"/>
        <end position="116"/>
    </location>
</feature>
<evidence type="ECO:0000313" key="5">
    <source>
        <dbReference type="Proteomes" id="UP001306950"/>
    </source>
</evidence>